<evidence type="ECO:0000256" key="1">
    <source>
        <dbReference type="ARBA" id="ARBA00022448"/>
    </source>
</evidence>
<dbReference type="GO" id="GO:0005886">
    <property type="term" value="C:plasma membrane"/>
    <property type="evidence" value="ECO:0007669"/>
    <property type="project" value="UniProtKB-SubCell"/>
</dbReference>
<dbReference type="InterPro" id="IPR010966">
    <property type="entry name" value="NqrB"/>
</dbReference>
<dbReference type="GO" id="GO:0022904">
    <property type="term" value="P:respiratory electron transport chain"/>
    <property type="evidence" value="ECO:0007669"/>
    <property type="project" value="InterPro"/>
</dbReference>
<keyword evidence="1 16" id="KW-0813">Transport</keyword>
<feature type="transmembrane region" description="Helical" evidence="16">
    <location>
        <begin position="245"/>
        <end position="268"/>
    </location>
</feature>
<evidence type="ECO:0000256" key="9">
    <source>
        <dbReference type="ARBA" id="ARBA00022989"/>
    </source>
</evidence>
<dbReference type="NCBIfam" id="TIGR01937">
    <property type="entry name" value="nqrB"/>
    <property type="match status" value="1"/>
</dbReference>
<evidence type="ECO:0000313" key="19">
    <source>
        <dbReference type="Proteomes" id="UP000825483"/>
    </source>
</evidence>
<evidence type="ECO:0000256" key="16">
    <source>
        <dbReference type="HAMAP-Rule" id="MF_00426"/>
    </source>
</evidence>
<reference evidence="18" key="1">
    <citation type="journal article" date="2022" name="Int. J. Syst. Evol. Microbiol.">
        <title>Prevotella lacticifex sp. nov., isolated from the rumen of cows.</title>
        <authorList>
            <person name="Shinkai T."/>
            <person name="Ikeyama N."/>
            <person name="Kumagai M."/>
            <person name="Ohmori H."/>
            <person name="Sakamoto M."/>
            <person name="Ohkuma M."/>
            <person name="Mitsumori M."/>
        </authorList>
    </citation>
    <scope>NUCLEOTIDE SEQUENCE</scope>
    <source>
        <strain evidence="18">R5076</strain>
    </source>
</reference>
<keyword evidence="4 16" id="KW-0597">Phosphoprotein</keyword>
<dbReference type="RefSeq" id="WP_223929053.1">
    <property type="nucleotide sequence ID" value="NZ_BPTU01000001.1"/>
</dbReference>
<feature type="transmembrane region" description="Helical" evidence="16">
    <location>
        <begin position="330"/>
        <end position="348"/>
    </location>
</feature>
<comment type="subunit">
    <text evidence="16">Composed of six subunits; NqrA, NqrB, NqrC, NqrD, NqrE and NqrF.</text>
</comment>
<sequence>MSLRNYLDKIRPKFEEGGKLHAFKSVYDGFDSFLYVPSETSKSGASIHDAIDSKRIMSIVVIAVLPAMLFGMYNIGYQNAVYAGKLADATFWGMFFYGFLALLPNILVSYIVGLGIEFAWAQWKKEEIQEGYLVSGILIPLILPVTIPLWMLALAVAFSVIFAKEIFGGTGMNIFNPALVARAFLFFSYPSKMTGDISVWVSQKSICGLGFNVGQIPDGLTTATPLGQMAQGAAVPFNTDWVTGLIPGSVGETSIIAIAIGAVILLWCGIASWKTMLSVFVGGGVLGAIFNATGSLSLPWYDYLTLGGFAFGAVFMATDPVTSARTETGKWIYGFLIGAMAVIVRVLNAGYPEGMMLAILLGNMFAPLIDYCVVERNISKRANRLKNK</sequence>
<keyword evidence="8 16" id="KW-1278">Translocase</keyword>
<dbReference type="PIRSF" id="PIRSF016055">
    <property type="entry name" value="NADH-UbQ_OxRdtase_B_su"/>
    <property type="match status" value="1"/>
</dbReference>
<evidence type="ECO:0000313" key="18">
    <source>
        <dbReference type="EMBL" id="GJG58868.1"/>
    </source>
</evidence>
<evidence type="ECO:0000256" key="12">
    <source>
        <dbReference type="ARBA" id="ARBA00023065"/>
    </source>
</evidence>
<evidence type="ECO:0000256" key="13">
    <source>
        <dbReference type="ARBA" id="ARBA00023075"/>
    </source>
</evidence>
<evidence type="ECO:0000256" key="2">
    <source>
        <dbReference type="ARBA" id="ARBA00022475"/>
    </source>
</evidence>
<evidence type="ECO:0000256" key="11">
    <source>
        <dbReference type="ARBA" id="ARBA00023053"/>
    </source>
</evidence>
<dbReference type="AlphaFoldDB" id="A0A9R1CA82"/>
<protein>
    <recommendedName>
        <fullName evidence="16">Na(+)-translocating NADH-quinone reductase subunit B</fullName>
        <shortName evidence="16">Na(+)-NQR subunit B</shortName>
        <shortName evidence="16">Na(+)-translocating NQR subunit B</shortName>
        <ecNumber evidence="16">7.2.1.1</ecNumber>
    </recommendedName>
    <alternativeName>
        <fullName evidence="16">NQR complex subunit B</fullName>
    </alternativeName>
    <alternativeName>
        <fullName evidence="16">NQR-1 subunit B</fullName>
    </alternativeName>
</protein>
<comment type="similarity">
    <text evidence="16">Belongs to the NqrB/RnfD family.</text>
</comment>
<comment type="catalytic activity">
    <reaction evidence="16">
        <text>a ubiquinone + n Na(+)(in) + NADH + H(+) = a ubiquinol + n Na(+)(out) + NAD(+)</text>
        <dbReference type="Rhea" id="RHEA:47748"/>
        <dbReference type="Rhea" id="RHEA-COMP:9565"/>
        <dbReference type="Rhea" id="RHEA-COMP:9566"/>
        <dbReference type="ChEBI" id="CHEBI:15378"/>
        <dbReference type="ChEBI" id="CHEBI:16389"/>
        <dbReference type="ChEBI" id="CHEBI:17976"/>
        <dbReference type="ChEBI" id="CHEBI:29101"/>
        <dbReference type="ChEBI" id="CHEBI:57540"/>
        <dbReference type="ChEBI" id="CHEBI:57945"/>
        <dbReference type="EC" id="7.2.1.1"/>
    </reaction>
</comment>
<evidence type="ECO:0000256" key="14">
    <source>
        <dbReference type="ARBA" id="ARBA00023136"/>
    </source>
</evidence>
<comment type="caution">
    <text evidence="18">The sequence shown here is derived from an EMBL/GenBank/DDBJ whole genome shotgun (WGS) entry which is preliminary data.</text>
</comment>
<keyword evidence="6 16" id="KW-0288">FMN</keyword>
<accession>A0A9R1CA82</accession>
<feature type="transmembrane region" description="Helical" evidence="16">
    <location>
        <begin position="300"/>
        <end position="318"/>
    </location>
</feature>
<evidence type="ECO:0000256" key="10">
    <source>
        <dbReference type="ARBA" id="ARBA00023027"/>
    </source>
</evidence>
<dbReference type="GO" id="GO:0055085">
    <property type="term" value="P:transmembrane transport"/>
    <property type="evidence" value="ECO:0007669"/>
    <property type="project" value="InterPro"/>
</dbReference>
<feature type="transmembrane region" description="Helical" evidence="16">
    <location>
        <begin position="132"/>
        <end position="163"/>
    </location>
</feature>
<evidence type="ECO:0000256" key="8">
    <source>
        <dbReference type="ARBA" id="ARBA00022967"/>
    </source>
</evidence>
<evidence type="ECO:0000256" key="17">
    <source>
        <dbReference type="PIRSR" id="PIRSR016055-50"/>
    </source>
</evidence>
<dbReference type="GO" id="GO:0006814">
    <property type="term" value="P:sodium ion transport"/>
    <property type="evidence" value="ECO:0007669"/>
    <property type="project" value="UniProtKB-UniRule"/>
</dbReference>
<feature type="modified residue" description="FMN phosphoryl threonine" evidence="16 17">
    <location>
        <position position="224"/>
    </location>
</feature>
<name>A0A9R1CA82_9BACT</name>
<gene>
    <name evidence="16 18" type="primary">nqrB</name>
    <name evidence="18" type="ORF">PRLR5076_17190</name>
</gene>
<evidence type="ECO:0000256" key="5">
    <source>
        <dbReference type="ARBA" id="ARBA00022630"/>
    </source>
</evidence>
<keyword evidence="3" id="KW-0997">Cell inner membrane</keyword>
<dbReference type="HAMAP" id="MF_00426">
    <property type="entry name" value="NqrB"/>
    <property type="match status" value="1"/>
</dbReference>
<keyword evidence="12 16" id="KW-0406">Ion transport</keyword>
<evidence type="ECO:0000256" key="3">
    <source>
        <dbReference type="ARBA" id="ARBA00022519"/>
    </source>
</evidence>
<proteinExistence type="inferred from homology"/>
<keyword evidence="15 16" id="KW-0739">Sodium transport</keyword>
<dbReference type="Proteomes" id="UP000825483">
    <property type="component" value="Unassembled WGS sequence"/>
</dbReference>
<keyword evidence="2 16" id="KW-1003">Cell membrane</keyword>
<dbReference type="GeneID" id="72467092"/>
<dbReference type="EC" id="7.2.1.1" evidence="16"/>
<dbReference type="GO" id="GO:0010181">
    <property type="term" value="F:FMN binding"/>
    <property type="evidence" value="ECO:0007669"/>
    <property type="project" value="InterPro"/>
</dbReference>
<dbReference type="EMBL" id="BPUB01000002">
    <property type="protein sequence ID" value="GJG58868.1"/>
    <property type="molecule type" value="Genomic_DNA"/>
</dbReference>
<keyword evidence="19" id="KW-1185">Reference proteome</keyword>
<keyword evidence="13 16" id="KW-0830">Ubiquinone</keyword>
<evidence type="ECO:0000256" key="7">
    <source>
        <dbReference type="ARBA" id="ARBA00022692"/>
    </source>
</evidence>
<dbReference type="PANTHER" id="PTHR30578:SF1">
    <property type="entry name" value="NA(+)-TRANSLOCATING NADH-QUINONE REDUCTASE SUBUNIT B"/>
    <property type="match status" value="1"/>
</dbReference>
<dbReference type="Pfam" id="PF03116">
    <property type="entry name" value="NQR2_RnfD_RnfE"/>
    <property type="match status" value="1"/>
</dbReference>
<comment type="cofactor">
    <cofactor evidence="16 17">
        <name>FMN</name>
        <dbReference type="ChEBI" id="CHEBI:58210"/>
    </cofactor>
</comment>
<comment type="function">
    <text evidence="16">NQR complex catalyzes the reduction of ubiquinone-1 to ubiquinol by two successive reactions, coupled with the transport of Na(+) ions from the cytoplasm to the periplasm. NqrA to NqrE are probably involved in the second step, the conversion of ubisemiquinone to ubiquinol.</text>
</comment>
<feature type="transmembrane region" description="Helical" evidence="16">
    <location>
        <begin position="56"/>
        <end position="75"/>
    </location>
</feature>
<evidence type="ECO:0000256" key="4">
    <source>
        <dbReference type="ARBA" id="ARBA00022553"/>
    </source>
</evidence>
<keyword evidence="9 16" id="KW-1133">Transmembrane helix</keyword>
<feature type="transmembrane region" description="Helical" evidence="16">
    <location>
        <begin position="275"/>
        <end position="294"/>
    </location>
</feature>
<keyword evidence="10 16" id="KW-0520">NAD</keyword>
<dbReference type="PANTHER" id="PTHR30578">
    <property type="entry name" value="ELECTRON TRANSPORT COMPLEX PROTEIN RNFD"/>
    <property type="match status" value="1"/>
</dbReference>
<evidence type="ECO:0000256" key="15">
    <source>
        <dbReference type="ARBA" id="ARBA00023201"/>
    </source>
</evidence>
<feature type="transmembrane region" description="Helical" evidence="16">
    <location>
        <begin position="354"/>
        <end position="374"/>
    </location>
</feature>
<keyword evidence="11 16" id="KW-0915">Sodium</keyword>
<dbReference type="GO" id="GO:0016655">
    <property type="term" value="F:oxidoreductase activity, acting on NAD(P)H, quinone or similar compound as acceptor"/>
    <property type="evidence" value="ECO:0007669"/>
    <property type="project" value="UniProtKB-UniRule"/>
</dbReference>
<keyword evidence="7 16" id="KW-0812">Transmembrane</keyword>
<feature type="transmembrane region" description="Helical" evidence="16">
    <location>
        <begin position="95"/>
        <end position="120"/>
    </location>
</feature>
<keyword evidence="14 16" id="KW-0472">Membrane</keyword>
<comment type="subcellular location">
    <subcellularLocation>
        <location evidence="16">Cell membrane</location>
        <topology evidence="16">Multi-pass membrane protein</topology>
    </subcellularLocation>
</comment>
<dbReference type="NCBIfam" id="NF003756">
    <property type="entry name" value="PRK05349.1"/>
    <property type="match status" value="1"/>
</dbReference>
<dbReference type="InterPro" id="IPR004338">
    <property type="entry name" value="NqrB/RnfD"/>
</dbReference>
<keyword evidence="5 16" id="KW-0285">Flavoprotein</keyword>
<organism evidence="18 19">
    <name type="scientific">Prevotella lacticifex</name>
    <dbReference type="NCBI Taxonomy" id="2854755"/>
    <lineage>
        <taxon>Bacteria</taxon>
        <taxon>Pseudomonadati</taxon>
        <taxon>Bacteroidota</taxon>
        <taxon>Bacteroidia</taxon>
        <taxon>Bacteroidales</taxon>
        <taxon>Prevotellaceae</taxon>
        <taxon>Prevotella</taxon>
    </lineage>
</organism>
<evidence type="ECO:0000256" key="6">
    <source>
        <dbReference type="ARBA" id="ARBA00022643"/>
    </source>
</evidence>